<dbReference type="Pfam" id="PF14322">
    <property type="entry name" value="SusD-like_3"/>
    <property type="match status" value="1"/>
</dbReference>
<keyword evidence="5" id="KW-0998">Cell outer membrane</keyword>
<gene>
    <name evidence="9" type="ORF">GCM10007415_39800</name>
</gene>
<dbReference type="GO" id="GO:0009279">
    <property type="term" value="C:cell outer membrane"/>
    <property type="evidence" value="ECO:0007669"/>
    <property type="project" value="UniProtKB-SubCell"/>
</dbReference>
<comment type="similarity">
    <text evidence="2">Belongs to the SusD family.</text>
</comment>
<reference evidence="9" key="2">
    <citation type="submission" date="2020-09" db="EMBL/GenBank/DDBJ databases">
        <authorList>
            <person name="Sun Q."/>
            <person name="Zhou Y."/>
        </authorList>
    </citation>
    <scope>NUCLEOTIDE SEQUENCE</scope>
    <source>
        <strain evidence="9">CGMCC 1.12195</strain>
    </source>
</reference>
<evidence type="ECO:0000256" key="4">
    <source>
        <dbReference type="ARBA" id="ARBA00023136"/>
    </source>
</evidence>
<evidence type="ECO:0000259" key="7">
    <source>
        <dbReference type="Pfam" id="PF07980"/>
    </source>
</evidence>
<protein>
    <recommendedName>
        <fullName evidence="11">Starch-binding associating with outer membrane</fullName>
    </recommendedName>
</protein>
<accession>A0A917I0V6</accession>
<evidence type="ECO:0000256" key="1">
    <source>
        <dbReference type="ARBA" id="ARBA00004442"/>
    </source>
</evidence>
<keyword evidence="10" id="KW-1185">Reference proteome</keyword>
<keyword evidence="4" id="KW-0472">Membrane</keyword>
<evidence type="ECO:0000313" key="9">
    <source>
        <dbReference type="EMBL" id="GGG99975.1"/>
    </source>
</evidence>
<name>A0A917I0V6_9SPHI</name>
<sequence>MKRVKNYPILSTWLALLLSASSCSYLDVVPDNVATIDHAFSDRYTSERFLASCYWHLPRSGDPNTNPAYMGAGEFMHNRERITTSMQIARGAQSAADQLINMWGGGNGGNSLWAGIRDCNIFLENIDKVNDLTLNEKNRWKAEIKFLKAYYHFYLLRYYGPIHIMDTNTDVASATDNIRMVRKPVDECFAYAVGLMDEVIDSGHLQSISDKPRQELGRITEPVAKAIRARLLVTWASPLFNGNTEYAHFKDAEGNVFFNQTPDPERWIRAAEACKDAIDACLAAGHALYSVNDLVTANELSDDSKVQLAFRSALSQRWNPEIIWGNSSSTVSGGSQANMIPHLQPATHSVTAAWISPTMNVAELFYTENGVPTEEDLAYDYANRYLTHINSPAVKPYNVRDGGLTANMHYQRENRFYASLGFDRGKWYNLVGERSWVARDVDAPAIAARFNEYSSVFNPFDYSATGYFAKKLVSVNSGFVSQHDFSGEAYPYPEMRMADLYLLYAEALNETMATPNASVYQWVDAVRARAGLKGVDESWSTHSNKPTKHMTQNGMREIIQRERCIELAMEGAYYWDSRRWKTAIREQNRQLRGWNVTRQDAAEYYEVKILFSQKFSHRDYFAPIPEYEIIRNPALIQNPGW</sequence>
<feature type="chain" id="PRO_5036908761" description="Starch-binding associating with outer membrane" evidence="6">
    <location>
        <begin position="27"/>
        <end position="641"/>
    </location>
</feature>
<feature type="domain" description="RagB/SusD" evidence="7">
    <location>
        <begin position="320"/>
        <end position="641"/>
    </location>
</feature>
<comment type="subcellular location">
    <subcellularLocation>
        <location evidence="1">Cell outer membrane</location>
    </subcellularLocation>
</comment>
<comment type="caution">
    <text evidence="9">The sequence shown here is derived from an EMBL/GenBank/DDBJ whole genome shotgun (WGS) entry which is preliminary data.</text>
</comment>
<evidence type="ECO:0008006" key="11">
    <source>
        <dbReference type="Google" id="ProtNLM"/>
    </source>
</evidence>
<evidence type="ECO:0000259" key="8">
    <source>
        <dbReference type="Pfam" id="PF14322"/>
    </source>
</evidence>
<dbReference type="PROSITE" id="PS51257">
    <property type="entry name" value="PROKAR_LIPOPROTEIN"/>
    <property type="match status" value="1"/>
</dbReference>
<dbReference type="Pfam" id="PF07980">
    <property type="entry name" value="SusD_RagB"/>
    <property type="match status" value="1"/>
</dbReference>
<reference evidence="9" key="1">
    <citation type="journal article" date="2014" name="Int. J. Syst. Evol. Microbiol.">
        <title>Complete genome sequence of Corynebacterium casei LMG S-19264T (=DSM 44701T), isolated from a smear-ripened cheese.</title>
        <authorList>
            <consortium name="US DOE Joint Genome Institute (JGI-PGF)"/>
            <person name="Walter F."/>
            <person name="Albersmeier A."/>
            <person name="Kalinowski J."/>
            <person name="Ruckert C."/>
        </authorList>
    </citation>
    <scope>NUCLEOTIDE SEQUENCE</scope>
    <source>
        <strain evidence="9">CGMCC 1.12195</strain>
    </source>
</reference>
<dbReference type="InterPro" id="IPR033985">
    <property type="entry name" value="SusD-like_N"/>
</dbReference>
<feature type="domain" description="SusD-like N-terminal" evidence="8">
    <location>
        <begin position="25"/>
        <end position="190"/>
    </location>
</feature>
<dbReference type="AlphaFoldDB" id="A0A917I0V6"/>
<dbReference type="RefSeq" id="WP_188507852.1">
    <property type="nucleotide sequence ID" value="NZ_BMER01000005.1"/>
</dbReference>
<dbReference type="Gene3D" id="1.25.40.390">
    <property type="match status" value="1"/>
</dbReference>
<dbReference type="Proteomes" id="UP000660862">
    <property type="component" value="Unassembled WGS sequence"/>
</dbReference>
<keyword evidence="3 6" id="KW-0732">Signal</keyword>
<dbReference type="InterPro" id="IPR012944">
    <property type="entry name" value="SusD_RagB_dom"/>
</dbReference>
<proteinExistence type="inferred from homology"/>
<evidence type="ECO:0000256" key="3">
    <source>
        <dbReference type="ARBA" id="ARBA00022729"/>
    </source>
</evidence>
<evidence type="ECO:0000313" key="10">
    <source>
        <dbReference type="Proteomes" id="UP000660862"/>
    </source>
</evidence>
<evidence type="ECO:0000256" key="2">
    <source>
        <dbReference type="ARBA" id="ARBA00006275"/>
    </source>
</evidence>
<evidence type="ECO:0000256" key="5">
    <source>
        <dbReference type="ARBA" id="ARBA00023237"/>
    </source>
</evidence>
<dbReference type="InterPro" id="IPR011990">
    <property type="entry name" value="TPR-like_helical_dom_sf"/>
</dbReference>
<dbReference type="SUPFAM" id="SSF48452">
    <property type="entry name" value="TPR-like"/>
    <property type="match status" value="1"/>
</dbReference>
<organism evidence="9 10">
    <name type="scientific">Parapedobacter pyrenivorans</name>
    <dbReference type="NCBI Taxonomy" id="1305674"/>
    <lineage>
        <taxon>Bacteria</taxon>
        <taxon>Pseudomonadati</taxon>
        <taxon>Bacteroidota</taxon>
        <taxon>Sphingobacteriia</taxon>
        <taxon>Sphingobacteriales</taxon>
        <taxon>Sphingobacteriaceae</taxon>
        <taxon>Parapedobacter</taxon>
    </lineage>
</organism>
<feature type="signal peptide" evidence="6">
    <location>
        <begin position="1"/>
        <end position="26"/>
    </location>
</feature>
<evidence type="ECO:0000256" key="6">
    <source>
        <dbReference type="SAM" id="SignalP"/>
    </source>
</evidence>
<dbReference type="EMBL" id="BMER01000005">
    <property type="protein sequence ID" value="GGG99975.1"/>
    <property type="molecule type" value="Genomic_DNA"/>
</dbReference>